<comment type="caution">
    <text evidence="2">The sequence shown here is derived from an EMBL/GenBank/DDBJ whole genome shotgun (WGS) entry which is preliminary data.</text>
</comment>
<sequence>MPPASTSRPTPTISTTTRRTPQIMRAPGLENVIGASASQLERRFGQARLRVQEGDALKLQFSGEPCVLDVYLYPMRQSSTPSATHVEARRASDGKPVDRASCVEALRRM</sequence>
<evidence type="ECO:0000313" key="2">
    <source>
        <dbReference type="EMBL" id="NVE95346.1"/>
    </source>
</evidence>
<reference evidence="2 3" key="1">
    <citation type="submission" date="2020-06" db="EMBL/GenBank/DDBJ databases">
        <title>Altererythrobacter lutimaris sp. nov., a marine bacterium isolated from a tidal flat.</title>
        <authorList>
            <person name="Kim D."/>
            <person name="Yoo Y."/>
            <person name="Kim J.-J."/>
        </authorList>
    </citation>
    <scope>NUCLEOTIDE SEQUENCE [LARGE SCALE GENOMIC DNA]</scope>
    <source>
        <strain evidence="2 3">JGD-16</strain>
    </source>
</reference>
<keyword evidence="3" id="KW-1185">Reference proteome</keyword>
<dbReference type="AlphaFoldDB" id="A0A850HE57"/>
<organism evidence="2 3">
    <name type="scientific">Altererythrobacter lutimaris</name>
    <dbReference type="NCBI Taxonomy" id="2743979"/>
    <lineage>
        <taxon>Bacteria</taxon>
        <taxon>Pseudomonadati</taxon>
        <taxon>Pseudomonadota</taxon>
        <taxon>Alphaproteobacteria</taxon>
        <taxon>Sphingomonadales</taxon>
        <taxon>Erythrobacteraceae</taxon>
        <taxon>Altererythrobacter</taxon>
    </lineage>
</organism>
<evidence type="ECO:0000313" key="3">
    <source>
        <dbReference type="Proteomes" id="UP000546031"/>
    </source>
</evidence>
<gene>
    <name evidence="2" type="ORF">HUO12_10590</name>
</gene>
<protein>
    <submittedName>
        <fullName evidence="2">Uncharacterized protein</fullName>
    </submittedName>
</protein>
<proteinExistence type="predicted"/>
<dbReference type="EMBL" id="JABWTA010000001">
    <property type="protein sequence ID" value="NVE95346.1"/>
    <property type="molecule type" value="Genomic_DNA"/>
</dbReference>
<accession>A0A850HE57</accession>
<feature type="region of interest" description="Disordered" evidence="1">
    <location>
        <begin position="1"/>
        <end position="20"/>
    </location>
</feature>
<name>A0A850HE57_9SPHN</name>
<evidence type="ECO:0000256" key="1">
    <source>
        <dbReference type="SAM" id="MobiDB-lite"/>
    </source>
</evidence>
<dbReference type="Proteomes" id="UP000546031">
    <property type="component" value="Unassembled WGS sequence"/>
</dbReference>